<dbReference type="OrthoDB" id="10459081at2759"/>
<name>A0A139I690_9PEZI</name>
<dbReference type="Proteomes" id="UP000073492">
    <property type="component" value="Unassembled WGS sequence"/>
</dbReference>
<feature type="compositionally biased region" description="Polar residues" evidence="1">
    <location>
        <begin position="161"/>
        <end position="170"/>
    </location>
</feature>
<feature type="region of interest" description="Disordered" evidence="1">
    <location>
        <begin position="130"/>
        <end position="170"/>
    </location>
</feature>
<reference evidence="2 3" key="1">
    <citation type="submission" date="2015-07" db="EMBL/GenBank/DDBJ databases">
        <title>Comparative genomics of the Sigatoka disease complex on banana suggests a link between parallel evolutionary changes in Pseudocercospora fijiensis and Pseudocercospora eumusae and increased virulence on the banana host.</title>
        <authorList>
            <person name="Chang T.-C."/>
            <person name="Salvucci A."/>
            <person name="Crous P.W."/>
            <person name="Stergiopoulos I."/>
        </authorList>
    </citation>
    <scope>NUCLEOTIDE SEQUENCE [LARGE SCALE GENOMIC DNA]</scope>
    <source>
        <strain evidence="2 3">CBS 116634</strain>
    </source>
</reference>
<organism evidence="2 3">
    <name type="scientific">Pseudocercospora musae</name>
    <dbReference type="NCBI Taxonomy" id="113226"/>
    <lineage>
        <taxon>Eukaryota</taxon>
        <taxon>Fungi</taxon>
        <taxon>Dikarya</taxon>
        <taxon>Ascomycota</taxon>
        <taxon>Pezizomycotina</taxon>
        <taxon>Dothideomycetes</taxon>
        <taxon>Dothideomycetidae</taxon>
        <taxon>Mycosphaerellales</taxon>
        <taxon>Mycosphaerellaceae</taxon>
        <taxon>Pseudocercospora</taxon>
    </lineage>
</organism>
<gene>
    <name evidence="2" type="ORF">AC579_511</name>
</gene>
<dbReference type="AlphaFoldDB" id="A0A139I690"/>
<dbReference type="EMBL" id="LFZO01000284">
    <property type="protein sequence ID" value="KXT10125.1"/>
    <property type="molecule type" value="Genomic_DNA"/>
</dbReference>
<protein>
    <submittedName>
        <fullName evidence="2">Uncharacterized protein</fullName>
    </submittedName>
</protein>
<evidence type="ECO:0000256" key="1">
    <source>
        <dbReference type="SAM" id="MobiDB-lite"/>
    </source>
</evidence>
<comment type="caution">
    <text evidence="2">The sequence shown here is derived from an EMBL/GenBank/DDBJ whole genome shotgun (WGS) entry which is preliminary data.</text>
</comment>
<proteinExistence type="predicted"/>
<accession>A0A139I690</accession>
<feature type="region of interest" description="Disordered" evidence="1">
    <location>
        <begin position="184"/>
        <end position="206"/>
    </location>
</feature>
<feature type="region of interest" description="Disordered" evidence="1">
    <location>
        <begin position="219"/>
        <end position="245"/>
    </location>
</feature>
<evidence type="ECO:0000313" key="3">
    <source>
        <dbReference type="Proteomes" id="UP000073492"/>
    </source>
</evidence>
<feature type="compositionally biased region" description="Polar residues" evidence="1">
    <location>
        <begin position="130"/>
        <end position="146"/>
    </location>
</feature>
<evidence type="ECO:0000313" key="2">
    <source>
        <dbReference type="EMBL" id="KXT10125.1"/>
    </source>
</evidence>
<keyword evidence="3" id="KW-1185">Reference proteome</keyword>
<feature type="compositionally biased region" description="Polar residues" evidence="1">
    <location>
        <begin position="192"/>
        <end position="206"/>
    </location>
</feature>
<sequence>MLSTIRQSLHLSLPSSRKRHNQAYAAEASSDVCSTRTRTDLKRIASRWVDSKRASKYIESEPAKPCDKTSKLSRSPTVSYFKGRGEEQNQLPRISRSPEDLIASLDRSQSTSHGKPIERAQCQPALVIPSSSRRTASLSERSTTSGIKGKERALAHIAPSPTGSEASLRSLNKINVKEGFRDRQWEKARSVAPQSRDTSRTRSITPISELDHDHFTTQIRRKKKASDLRSVQPKRAASTSATSTRRKHYAFPALALLADDPESYKSWIEQQTKGKERVVHRSDAVSADYKVLTSPSSASWLRADSVSS</sequence>